<protein>
    <submittedName>
        <fullName evidence="1">Uncharacterized protein</fullName>
    </submittedName>
</protein>
<organism evidence="1 2">
    <name type="scientific">Tilletia indica</name>
    <dbReference type="NCBI Taxonomy" id="43049"/>
    <lineage>
        <taxon>Eukaryota</taxon>
        <taxon>Fungi</taxon>
        <taxon>Dikarya</taxon>
        <taxon>Basidiomycota</taxon>
        <taxon>Ustilaginomycotina</taxon>
        <taxon>Exobasidiomycetes</taxon>
        <taxon>Tilletiales</taxon>
        <taxon>Tilletiaceae</taxon>
        <taxon>Tilletia</taxon>
    </lineage>
</organism>
<dbReference type="AlphaFoldDB" id="A0A8T8SL16"/>
<evidence type="ECO:0000313" key="2">
    <source>
        <dbReference type="Proteomes" id="UP000077521"/>
    </source>
</evidence>
<reference evidence="1" key="2">
    <citation type="journal article" date="2019" name="IMA Fungus">
        <title>Genome sequencing and comparison of five Tilletia species to identify candidate genes for the detection of regulated species infecting wheat.</title>
        <authorList>
            <person name="Nguyen H.D.T."/>
            <person name="Sultana T."/>
            <person name="Kesanakurti P."/>
            <person name="Hambleton S."/>
        </authorList>
    </citation>
    <scope>NUCLEOTIDE SEQUENCE</scope>
    <source>
        <strain evidence="1">DAOMC 236416</strain>
    </source>
</reference>
<keyword evidence="2" id="KW-1185">Reference proteome</keyword>
<dbReference type="Proteomes" id="UP000077521">
    <property type="component" value="Unassembled WGS sequence"/>
</dbReference>
<gene>
    <name evidence="1" type="ORF">A4X13_0g7196</name>
</gene>
<evidence type="ECO:0000313" key="1">
    <source>
        <dbReference type="EMBL" id="KAE8241940.1"/>
    </source>
</evidence>
<dbReference type="EMBL" id="LWDF02000829">
    <property type="protein sequence ID" value="KAE8241940.1"/>
    <property type="molecule type" value="Genomic_DNA"/>
</dbReference>
<accession>A0A8T8SL16</accession>
<sequence length="93" mass="10465">MTFPISPVNLSLHEKAKLPDGTRQPYYSIALLAAILSQYEMGKNILVTDVDFFGAKASYNVLWHGQETHDIFQYGFERFLAAGSHIILLCLFA</sequence>
<proteinExistence type="predicted"/>
<reference evidence="1" key="1">
    <citation type="submission" date="2016-04" db="EMBL/GenBank/DDBJ databases">
        <authorList>
            <person name="Nguyen H.D."/>
            <person name="Samba Siva P."/>
            <person name="Cullis J."/>
            <person name="Levesque C.A."/>
            <person name="Hambleton S."/>
        </authorList>
    </citation>
    <scope>NUCLEOTIDE SEQUENCE</scope>
    <source>
        <strain evidence="1">DAOMC 236416</strain>
    </source>
</reference>
<comment type="caution">
    <text evidence="1">The sequence shown here is derived from an EMBL/GenBank/DDBJ whole genome shotgun (WGS) entry which is preliminary data.</text>
</comment>
<name>A0A8T8SL16_9BASI</name>